<dbReference type="Pfam" id="PF07727">
    <property type="entry name" value="RVT_2"/>
    <property type="match status" value="1"/>
</dbReference>
<gene>
    <name evidence="3" type="ORF">FSB_LOCUS7375</name>
</gene>
<evidence type="ECO:0000256" key="1">
    <source>
        <dbReference type="SAM" id="MobiDB-lite"/>
    </source>
</evidence>
<dbReference type="PANTHER" id="PTHR11439:SF455">
    <property type="entry name" value="RLK (RECEPTOR-LIKE PROTEIN KINASE) 8, PUTATIVE-RELATED"/>
    <property type="match status" value="1"/>
</dbReference>
<feature type="domain" description="Reverse transcriptase Ty1/copia-type" evidence="2">
    <location>
        <begin position="88"/>
        <end position="144"/>
    </location>
</feature>
<proteinExistence type="predicted"/>
<dbReference type="SUPFAM" id="SSF56672">
    <property type="entry name" value="DNA/RNA polymerases"/>
    <property type="match status" value="1"/>
</dbReference>
<dbReference type="AlphaFoldDB" id="A0A2N9EXB7"/>
<organism evidence="3">
    <name type="scientific">Fagus sylvatica</name>
    <name type="common">Beechnut</name>
    <dbReference type="NCBI Taxonomy" id="28930"/>
    <lineage>
        <taxon>Eukaryota</taxon>
        <taxon>Viridiplantae</taxon>
        <taxon>Streptophyta</taxon>
        <taxon>Embryophyta</taxon>
        <taxon>Tracheophyta</taxon>
        <taxon>Spermatophyta</taxon>
        <taxon>Magnoliopsida</taxon>
        <taxon>eudicotyledons</taxon>
        <taxon>Gunneridae</taxon>
        <taxon>Pentapetalae</taxon>
        <taxon>rosids</taxon>
        <taxon>fabids</taxon>
        <taxon>Fagales</taxon>
        <taxon>Fagaceae</taxon>
        <taxon>Fagus</taxon>
    </lineage>
</organism>
<dbReference type="EMBL" id="OIVN01000391">
    <property type="protein sequence ID" value="SPC79493.1"/>
    <property type="molecule type" value="Genomic_DNA"/>
</dbReference>
<protein>
    <recommendedName>
        <fullName evidence="2">Reverse transcriptase Ty1/copia-type domain-containing protein</fullName>
    </recommendedName>
</protein>
<dbReference type="CDD" id="cd09272">
    <property type="entry name" value="RNase_HI_RT_Ty1"/>
    <property type="match status" value="1"/>
</dbReference>
<dbReference type="InterPro" id="IPR043502">
    <property type="entry name" value="DNA/RNA_pol_sf"/>
</dbReference>
<evidence type="ECO:0000313" key="3">
    <source>
        <dbReference type="EMBL" id="SPC79493.1"/>
    </source>
</evidence>
<reference evidence="3" key="1">
    <citation type="submission" date="2018-02" db="EMBL/GenBank/DDBJ databases">
        <authorList>
            <person name="Cohen D.B."/>
            <person name="Kent A.D."/>
        </authorList>
    </citation>
    <scope>NUCLEOTIDE SEQUENCE</scope>
</reference>
<evidence type="ECO:0000259" key="2">
    <source>
        <dbReference type="Pfam" id="PF07727"/>
    </source>
</evidence>
<dbReference type="InterPro" id="IPR013103">
    <property type="entry name" value="RVT_2"/>
</dbReference>
<feature type="region of interest" description="Disordered" evidence="1">
    <location>
        <begin position="1"/>
        <end position="20"/>
    </location>
</feature>
<name>A0A2N9EXB7_FAGSY</name>
<sequence>MEYPPLPTPGSQSVPSSPPAPPRILSKLDILQTLGPLHLLLLPYILWAMGTRAGTKRPLVRTDGTVHYPLSSALAAQIFSSVDPSYLPVFLSLAVSFGWSLQQLDVKNAFLYGFLQETVFMTQPPGFVYPQHPTHVCQLHKAIYESDYYSMFVFKRSSQMMVLLLCVDDIVLTGNKSSLLSSFVSTLGTEFEIKNLGLLHCFLGLEFIMLLSLSAPLTTHLAAVKRILRYLKGTLDLGIVFRPSSGPLMLHVFSNADWVDCPDIWRSTSGFCVFLGTNLISWSAMKQPTVSHSSAEFEYHSLAQVCAETVWIMHLLRDLHLPFSTPITLYYDNLSTTYMDSNPVFHTRTKHIKLEYHFICEHVSSGSHHVQLVPFVNQIAISLH</sequence>
<dbReference type="PANTHER" id="PTHR11439">
    <property type="entry name" value="GAG-POL-RELATED RETROTRANSPOSON"/>
    <property type="match status" value="1"/>
</dbReference>
<accession>A0A2N9EXB7</accession>